<evidence type="ECO:0000256" key="7">
    <source>
        <dbReference type="ARBA" id="ARBA00023012"/>
    </source>
</evidence>
<dbReference type="PRINTS" id="PR00344">
    <property type="entry name" value="BCTRLSENSOR"/>
</dbReference>
<dbReference type="SMART" id="SM00387">
    <property type="entry name" value="HATPase_c"/>
    <property type="match status" value="1"/>
</dbReference>
<dbReference type="SMART" id="SM00388">
    <property type="entry name" value="HisKA"/>
    <property type="match status" value="1"/>
</dbReference>
<evidence type="ECO:0000256" key="6">
    <source>
        <dbReference type="ARBA" id="ARBA00022777"/>
    </source>
</evidence>
<dbReference type="SMART" id="SM00091">
    <property type="entry name" value="PAS"/>
    <property type="match status" value="1"/>
</dbReference>
<dbReference type="InterPro" id="IPR003594">
    <property type="entry name" value="HATPase_dom"/>
</dbReference>
<keyword evidence="7" id="KW-0902">Two-component regulatory system</keyword>
<dbReference type="PANTHER" id="PTHR43047">
    <property type="entry name" value="TWO-COMPONENT HISTIDINE PROTEIN KINASE"/>
    <property type="match status" value="1"/>
</dbReference>
<proteinExistence type="inferred from homology"/>
<evidence type="ECO:0000256" key="1">
    <source>
        <dbReference type="ARBA" id="ARBA00000085"/>
    </source>
</evidence>
<feature type="coiled-coil region" evidence="9">
    <location>
        <begin position="3"/>
        <end position="69"/>
    </location>
</feature>
<dbReference type="Pfam" id="PF02518">
    <property type="entry name" value="HATPase_c"/>
    <property type="match status" value="1"/>
</dbReference>
<dbReference type="InterPro" id="IPR013767">
    <property type="entry name" value="PAS_fold"/>
</dbReference>
<dbReference type="PROSITE" id="PS50112">
    <property type="entry name" value="PAS"/>
    <property type="match status" value="1"/>
</dbReference>
<reference evidence="13" key="1">
    <citation type="submission" date="2021-05" db="EMBL/GenBank/DDBJ databases">
        <authorList>
            <person name="Pietrasiak N."/>
            <person name="Ward R."/>
            <person name="Stajich J.E."/>
            <person name="Kurbessoian T."/>
        </authorList>
    </citation>
    <scope>NUCLEOTIDE SEQUENCE</scope>
    <source>
        <strain evidence="13">GSE-NOS-MK-12-04C</strain>
    </source>
</reference>
<keyword evidence="6" id="KW-0418">Kinase</keyword>
<accession>A0A951QQG8</accession>
<sequence>MNVDKFSRQVEAVKQRTETLTRQVSQSRGQQPNLLSEAFEELNTALEELQVAEEELRAQNEELAVAHNLIECERLRYQELFEFAPDGYLVTDTNGNIQEANRVATIMLNIPKHFLQGKPLVNFIPEEDRRVFRSQLLRLQEIDRIPDWEIDMQPRKRMKFHASLSVMAVYDHQQNSVGWRWLLRDITARKQAEEQLRLMQLQNLQLQETSRVKSHFLALMSHELRTPMNAILGFAQILSRQPCHQVSSQSKTMVERIINNGKNLLTLIEDILDFSRLEAGKLNITPEEFNLEELVTATTEDLRSLAQQKHLFFDVHIELENPIIINDRDRIRQILVNLISNAIKFTDIGSLTVKVQEVDQDRIAVIVSDTGIGIAETDLKNIFKEFRQVNESITRKYGGTGLGLAIVDQLLGLMKGTISVKSEIGCGSTFRVELPRKC</sequence>
<evidence type="ECO:0000259" key="10">
    <source>
        <dbReference type="PROSITE" id="PS50109"/>
    </source>
</evidence>
<dbReference type="InterPro" id="IPR000014">
    <property type="entry name" value="PAS"/>
</dbReference>
<feature type="domain" description="Histidine kinase" evidence="10">
    <location>
        <begin position="219"/>
        <end position="438"/>
    </location>
</feature>
<dbReference type="CDD" id="cd16922">
    <property type="entry name" value="HATPase_EvgS-ArcB-TorS-like"/>
    <property type="match status" value="1"/>
</dbReference>
<dbReference type="CDD" id="cd00130">
    <property type="entry name" value="PAS"/>
    <property type="match status" value="1"/>
</dbReference>
<dbReference type="FunFam" id="3.30.565.10:FF:000010">
    <property type="entry name" value="Sensor histidine kinase RcsC"/>
    <property type="match status" value="1"/>
</dbReference>
<evidence type="ECO:0000256" key="5">
    <source>
        <dbReference type="ARBA" id="ARBA00022679"/>
    </source>
</evidence>
<comment type="caution">
    <text evidence="13">The sequence shown here is derived from an EMBL/GenBank/DDBJ whole genome shotgun (WGS) entry which is preliminary data.</text>
</comment>
<reference evidence="13" key="2">
    <citation type="journal article" date="2022" name="Microbiol. Resour. Announc.">
        <title>Metagenome Sequencing to Explore Phylogenomics of Terrestrial Cyanobacteria.</title>
        <authorList>
            <person name="Ward R.D."/>
            <person name="Stajich J.E."/>
            <person name="Johansen J.R."/>
            <person name="Huntemann M."/>
            <person name="Clum A."/>
            <person name="Foster B."/>
            <person name="Foster B."/>
            <person name="Roux S."/>
            <person name="Palaniappan K."/>
            <person name="Varghese N."/>
            <person name="Mukherjee S."/>
            <person name="Reddy T.B.K."/>
            <person name="Daum C."/>
            <person name="Copeland A."/>
            <person name="Chen I.A."/>
            <person name="Ivanova N.N."/>
            <person name="Kyrpides N.C."/>
            <person name="Shapiro N."/>
            <person name="Eloe-Fadrosh E.A."/>
            <person name="Pietrasiak N."/>
        </authorList>
    </citation>
    <scope>NUCLEOTIDE SEQUENCE</scope>
    <source>
        <strain evidence="13">GSE-NOS-MK-12-04C</strain>
    </source>
</reference>
<dbReference type="InterPro" id="IPR036890">
    <property type="entry name" value="HATPase_C_sf"/>
</dbReference>
<evidence type="ECO:0000259" key="12">
    <source>
        <dbReference type="PROSITE" id="PS50113"/>
    </source>
</evidence>
<dbReference type="PROSITE" id="PS50109">
    <property type="entry name" value="HIS_KIN"/>
    <property type="match status" value="1"/>
</dbReference>
<comment type="catalytic activity">
    <reaction evidence="1">
        <text>ATP + protein L-histidine = ADP + protein N-phospho-L-histidine.</text>
        <dbReference type="EC" id="2.7.13.3"/>
    </reaction>
</comment>
<evidence type="ECO:0000256" key="4">
    <source>
        <dbReference type="ARBA" id="ARBA00022553"/>
    </source>
</evidence>
<name>A0A951QQG8_9CYAN</name>
<comment type="similarity">
    <text evidence="2">In the N-terminal section; belongs to the phytochrome family.</text>
</comment>
<organism evidence="13 14">
    <name type="scientific">Cyanomargarita calcarea GSE-NOS-MK-12-04C</name>
    <dbReference type="NCBI Taxonomy" id="2839659"/>
    <lineage>
        <taxon>Bacteria</taxon>
        <taxon>Bacillati</taxon>
        <taxon>Cyanobacteriota</taxon>
        <taxon>Cyanophyceae</taxon>
        <taxon>Nostocales</taxon>
        <taxon>Cyanomargaritaceae</taxon>
        <taxon>Cyanomargarita</taxon>
    </lineage>
</organism>
<dbReference type="EC" id="2.7.13.3" evidence="3"/>
<dbReference type="InterPro" id="IPR005467">
    <property type="entry name" value="His_kinase_dom"/>
</dbReference>
<dbReference type="CDD" id="cd00082">
    <property type="entry name" value="HisKA"/>
    <property type="match status" value="1"/>
</dbReference>
<dbReference type="GO" id="GO:0000155">
    <property type="term" value="F:phosphorelay sensor kinase activity"/>
    <property type="evidence" value="ECO:0007669"/>
    <property type="project" value="InterPro"/>
</dbReference>
<dbReference type="EMBL" id="JAHHGZ010000024">
    <property type="protein sequence ID" value="MBW4669766.1"/>
    <property type="molecule type" value="Genomic_DNA"/>
</dbReference>
<dbReference type="InterPro" id="IPR000700">
    <property type="entry name" value="PAS-assoc_C"/>
</dbReference>
<evidence type="ECO:0000256" key="2">
    <source>
        <dbReference type="ARBA" id="ARBA00006402"/>
    </source>
</evidence>
<dbReference type="PROSITE" id="PS50113">
    <property type="entry name" value="PAC"/>
    <property type="match status" value="1"/>
</dbReference>
<dbReference type="InterPro" id="IPR004358">
    <property type="entry name" value="Sig_transdc_His_kin-like_C"/>
</dbReference>
<keyword evidence="5" id="KW-0808">Transferase</keyword>
<evidence type="ECO:0000259" key="11">
    <source>
        <dbReference type="PROSITE" id="PS50112"/>
    </source>
</evidence>
<evidence type="ECO:0000313" key="14">
    <source>
        <dbReference type="Proteomes" id="UP000729701"/>
    </source>
</evidence>
<dbReference type="Pfam" id="PF00989">
    <property type="entry name" value="PAS"/>
    <property type="match status" value="1"/>
</dbReference>
<dbReference type="InterPro" id="IPR035965">
    <property type="entry name" value="PAS-like_dom_sf"/>
</dbReference>
<keyword evidence="4" id="KW-0597">Phosphoprotein</keyword>
<feature type="domain" description="PAS" evidence="11">
    <location>
        <begin position="73"/>
        <end position="143"/>
    </location>
</feature>
<evidence type="ECO:0000256" key="9">
    <source>
        <dbReference type="SAM" id="Coils"/>
    </source>
</evidence>
<dbReference type="AlphaFoldDB" id="A0A951QQG8"/>
<feature type="domain" description="PAC" evidence="12">
    <location>
        <begin position="146"/>
        <end position="198"/>
    </location>
</feature>
<dbReference type="SUPFAM" id="SSF55785">
    <property type="entry name" value="PYP-like sensor domain (PAS domain)"/>
    <property type="match status" value="1"/>
</dbReference>
<dbReference type="Gene3D" id="1.10.287.130">
    <property type="match status" value="1"/>
</dbReference>
<dbReference type="GO" id="GO:0006355">
    <property type="term" value="P:regulation of DNA-templated transcription"/>
    <property type="evidence" value="ECO:0007669"/>
    <property type="project" value="InterPro"/>
</dbReference>
<evidence type="ECO:0000256" key="3">
    <source>
        <dbReference type="ARBA" id="ARBA00012438"/>
    </source>
</evidence>
<evidence type="ECO:0000313" key="13">
    <source>
        <dbReference type="EMBL" id="MBW4669766.1"/>
    </source>
</evidence>
<dbReference type="NCBIfam" id="TIGR00229">
    <property type="entry name" value="sensory_box"/>
    <property type="match status" value="1"/>
</dbReference>
<dbReference type="InterPro" id="IPR036097">
    <property type="entry name" value="HisK_dim/P_sf"/>
</dbReference>
<dbReference type="InterPro" id="IPR003661">
    <property type="entry name" value="HisK_dim/P_dom"/>
</dbReference>
<gene>
    <name evidence="13" type="ORF">KME60_20710</name>
</gene>
<dbReference type="SUPFAM" id="SSF55874">
    <property type="entry name" value="ATPase domain of HSP90 chaperone/DNA topoisomerase II/histidine kinase"/>
    <property type="match status" value="1"/>
</dbReference>
<dbReference type="Pfam" id="PF00512">
    <property type="entry name" value="HisKA"/>
    <property type="match status" value="1"/>
</dbReference>
<dbReference type="Gene3D" id="3.30.450.20">
    <property type="entry name" value="PAS domain"/>
    <property type="match status" value="1"/>
</dbReference>
<dbReference type="Gene3D" id="3.30.565.10">
    <property type="entry name" value="Histidine kinase-like ATPase, C-terminal domain"/>
    <property type="match status" value="1"/>
</dbReference>
<dbReference type="Proteomes" id="UP000729701">
    <property type="component" value="Unassembled WGS sequence"/>
</dbReference>
<dbReference type="SUPFAM" id="SSF47384">
    <property type="entry name" value="Homodimeric domain of signal transducing histidine kinase"/>
    <property type="match status" value="1"/>
</dbReference>
<evidence type="ECO:0000256" key="8">
    <source>
        <dbReference type="ARBA" id="ARBA00074306"/>
    </source>
</evidence>
<protein>
    <recommendedName>
        <fullName evidence="8">Circadian input-output histidine kinase CikA</fullName>
        <ecNumber evidence="3">2.7.13.3</ecNumber>
    </recommendedName>
</protein>
<keyword evidence="9" id="KW-0175">Coiled coil</keyword>
<dbReference type="PANTHER" id="PTHR43047:SF78">
    <property type="entry name" value="SENSORY_REGULATORY PROTEIN RPFC"/>
    <property type="match status" value="1"/>
</dbReference>